<evidence type="ECO:0000313" key="1">
    <source>
        <dbReference type="EMBL" id="CAD7249139.1"/>
    </source>
</evidence>
<name>A0A7R8XG24_9CRUS</name>
<evidence type="ECO:0000313" key="2">
    <source>
        <dbReference type="Proteomes" id="UP000677054"/>
    </source>
</evidence>
<dbReference type="EMBL" id="LR901671">
    <property type="protein sequence ID" value="CAD7249139.1"/>
    <property type="molecule type" value="Genomic_DNA"/>
</dbReference>
<dbReference type="EMBL" id="CAJPEV010002154">
    <property type="protein sequence ID" value="CAG0895889.1"/>
    <property type="molecule type" value="Genomic_DNA"/>
</dbReference>
<dbReference type="Proteomes" id="UP000677054">
    <property type="component" value="Unassembled WGS sequence"/>
</dbReference>
<gene>
    <name evidence="1" type="ORF">DSTB1V02_LOCUS8940</name>
</gene>
<accession>A0A7R8XG24</accession>
<reference evidence="1" key="1">
    <citation type="submission" date="2020-11" db="EMBL/GenBank/DDBJ databases">
        <authorList>
            <person name="Tran Van P."/>
        </authorList>
    </citation>
    <scope>NUCLEOTIDE SEQUENCE</scope>
</reference>
<proteinExistence type="predicted"/>
<organism evidence="1">
    <name type="scientific">Darwinula stevensoni</name>
    <dbReference type="NCBI Taxonomy" id="69355"/>
    <lineage>
        <taxon>Eukaryota</taxon>
        <taxon>Metazoa</taxon>
        <taxon>Ecdysozoa</taxon>
        <taxon>Arthropoda</taxon>
        <taxon>Crustacea</taxon>
        <taxon>Oligostraca</taxon>
        <taxon>Ostracoda</taxon>
        <taxon>Podocopa</taxon>
        <taxon>Podocopida</taxon>
        <taxon>Darwinulocopina</taxon>
        <taxon>Darwinuloidea</taxon>
        <taxon>Darwinulidae</taxon>
        <taxon>Darwinula</taxon>
    </lineage>
</organism>
<keyword evidence="2" id="KW-1185">Reference proteome</keyword>
<dbReference type="AlphaFoldDB" id="A0A7R8XG24"/>
<sequence>MFHQLLTLVGISQDHGFPVAFALMTRRTRDIYRITLRRIRQELPRECLCRRLKAMQPGLHGLIVGPEARNPPGSLVRCAMALPANLVLQGAEDQANRATSYANPGINWSTVYEYLCRCRHTLDGIPVLVAGAAQVPEGLLLPPEAVGEQVPALVATVAAPRGPQELPQLEQAAAAAVQGGLLQDHKSYLCLKQKKLLVLLLLLLLQFQVDNNYDIANHQDFQHVTAHQTLQCVNHDTDPPTHTIIVEGMWRHAMSKLPEYNRKKESFVRDLVYHHASSPLQTNYEKCIPEMNRFLVDHKINSVGCEARMEVTWTKLELSSTIYFERSSAMTYLYGTLFAPSPIGQKLLVRTKQQGGSPGIEELLAAMLAAVYTEDIATFSWVGELKTRLGIEEVSLFQMKKTSLEVLNGLFFETEADDTVAKLEKEGHLIIDPSQYWVESSKVDL</sequence>
<protein>
    <submittedName>
        <fullName evidence="1">Uncharacterized protein</fullName>
    </submittedName>
</protein>